<keyword evidence="6" id="KW-0963">Cytoplasm</keyword>
<dbReference type="Pfam" id="PF20143">
    <property type="entry name" value="NAD_kinase_C"/>
    <property type="match status" value="1"/>
</dbReference>
<dbReference type="Gene3D" id="3.40.50.10330">
    <property type="entry name" value="Probable inorganic polyphosphate/atp-NAD kinase, domain 1"/>
    <property type="match status" value="1"/>
</dbReference>
<dbReference type="EMBL" id="CP097562">
    <property type="protein sequence ID" value="USF23069.1"/>
    <property type="molecule type" value="Genomic_DNA"/>
</dbReference>
<dbReference type="GO" id="GO:0005524">
    <property type="term" value="F:ATP binding"/>
    <property type="evidence" value="ECO:0007669"/>
    <property type="project" value="UniProtKB-KW"/>
</dbReference>
<dbReference type="GO" id="GO:0019674">
    <property type="term" value="P:NAD+ metabolic process"/>
    <property type="evidence" value="ECO:0007669"/>
    <property type="project" value="InterPro"/>
</dbReference>
<reference evidence="7" key="3">
    <citation type="submission" date="2022-06" db="EMBL/GenBank/DDBJ databases">
        <title>Resources to Facilitate Use of the Altered Schaedler Flora (ASF) Mouse Model to Study Microbiome Function.</title>
        <authorList>
            <person name="Proctor A."/>
            <person name="Parvinroo S."/>
            <person name="Richie T."/>
            <person name="Jia X."/>
            <person name="Lee S.T.M."/>
            <person name="Karp P.D."/>
            <person name="Paley S."/>
            <person name="Kostic A.D."/>
            <person name="Pierre J.F."/>
            <person name="Wannemuehler M.J."/>
            <person name="Phillips G.J."/>
        </authorList>
    </citation>
    <scope>NUCLEOTIDE SEQUENCE</scope>
    <source>
        <strain evidence="7">ASF457</strain>
    </source>
</reference>
<dbReference type="GO" id="GO:0006741">
    <property type="term" value="P:NADP+ biosynthetic process"/>
    <property type="evidence" value="ECO:0007669"/>
    <property type="project" value="UniProtKB-UniRule"/>
</dbReference>
<dbReference type="GO" id="GO:0046872">
    <property type="term" value="F:metal ion binding"/>
    <property type="evidence" value="ECO:0007669"/>
    <property type="project" value="UniProtKB-UniRule"/>
</dbReference>
<comment type="function">
    <text evidence="6">Involved in the regulation of the intracellular balance of NAD and NADP, and is a key enzyme in the biosynthesis of NADP. Catalyzes specifically the phosphorylation on 2'-hydroxyl of the adenosine moiety of NAD to yield NADP.</text>
</comment>
<organism evidence="7 8">
    <name type="scientific">Mucispirillum schaedleri ASF457</name>
    <dbReference type="NCBI Taxonomy" id="1379858"/>
    <lineage>
        <taxon>Bacteria</taxon>
        <taxon>Pseudomonadati</taxon>
        <taxon>Deferribacterota</taxon>
        <taxon>Deferribacteres</taxon>
        <taxon>Deferribacterales</taxon>
        <taxon>Mucispirillaceae</taxon>
        <taxon>Mucispirillum</taxon>
    </lineage>
</organism>
<reference evidence="7" key="1">
    <citation type="journal article" date="2014" name="Genome Announc.">
        <title>Draft genome sequences of the altered schaedler flora, a defined bacterial community from gnotobiotic mice.</title>
        <authorList>
            <person name="Wannemuehler M.J."/>
            <person name="Overstreet A.M."/>
            <person name="Ward D.V."/>
            <person name="Phillips G.J."/>
        </authorList>
    </citation>
    <scope>NUCLEOTIDE SEQUENCE</scope>
    <source>
        <strain evidence="7">ASF457</strain>
    </source>
</reference>
<comment type="catalytic activity">
    <reaction evidence="5 6">
        <text>NAD(+) + ATP = ADP + NADP(+) + H(+)</text>
        <dbReference type="Rhea" id="RHEA:18629"/>
        <dbReference type="ChEBI" id="CHEBI:15378"/>
        <dbReference type="ChEBI" id="CHEBI:30616"/>
        <dbReference type="ChEBI" id="CHEBI:57540"/>
        <dbReference type="ChEBI" id="CHEBI:58349"/>
        <dbReference type="ChEBI" id="CHEBI:456216"/>
        <dbReference type="EC" id="2.7.1.23"/>
    </reaction>
</comment>
<keyword evidence="4 6" id="KW-0520">NAD</keyword>
<accession>V2RH98</accession>
<sequence length="285" mass="31663">MKAALIVKPKGEVKNTVEKVIQILEAKGITPLLEKETVERLVINKESYSISYMRSQADLVIVLGGDGTLLYASRMFRFLSVPVLGFNLGRLGFIMEYNIDNFEKIINSFIEKKLIVKRRMKVAGIILENGENIFEEEALNEIVINKGAPSRMIELSIFIDNSFVTRYRSDGAIISTPTGSTGYTISAGGPIVHSDLDSIILSPICPHALNIRPIVLSKTSIIDIRIETSNVECYATYDGQIVRPFNSGSILRVSRSSCDLHLAVSQDRNYYSILRDKLGWGGIPC</sequence>
<dbReference type="AlphaFoldDB" id="V2RH98"/>
<feature type="binding site" evidence="6">
    <location>
        <position position="168"/>
    </location>
    <ligand>
        <name>NAD(+)</name>
        <dbReference type="ChEBI" id="CHEBI:57540"/>
    </ligand>
</feature>
<evidence type="ECO:0000256" key="3">
    <source>
        <dbReference type="ARBA" id="ARBA00022857"/>
    </source>
</evidence>
<reference evidence="7" key="2">
    <citation type="submission" date="2022-05" db="EMBL/GenBank/DDBJ databases">
        <authorList>
            <person name="Proctor A.L."/>
            <person name="Phillips G.J."/>
            <person name="Wannemuehler M.J."/>
        </authorList>
    </citation>
    <scope>NUCLEOTIDE SEQUENCE</scope>
    <source>
        <strain evidence="7">ASF457</strain>
    </source>
</reference>
<dbReference type="GO" id="GO:0005737">
    <property type="term" value="C:cytoplasm"/>
    <property type="evidence" value="ECO:0007669"/>
    <property type="project" value="UniProtKB-SubCell"/>
</dbReference>
<dbReference type="Proteomes" id="UP000017429">
    <property type="component" value="Chromosome"/>
</dbReference>
<feature type="binding site" evidence="6">
    <location>
        <begin position="140"/>
        <end position="141"/>
    </location>
    <ligand>
        <name>NAD(+)</name>
        <dbReference type="ChEBI" id="CHEBI:57540"/>
    </ligand>
</feature>
<feature type="binding site" evidence="6">
    <location>
        <position position="170"/>
    </location>
    <ligand>
        <name>NAD(+)</name>
        <dbReference type="ChEBI" id="CHEBI:57540"/>
    </ligand>
</feature>
<protein>
    <recommendedName>
        <fullName evidence="6">NAD kinase</fullName>
        <ecNumber evidence="6">2.7.1.23</ecNumber>
    </recommendedName>
    <alternativeName>
        <fullName evidence="6">ATP-dependent NAD kinase</fullName>
    </alternativeName>
</protein>
<feature type="binding site" evidence="6">
    <location>
        <begin position="181"/>
        <end position="186"/>
    </location>
    <ligand>
        <name>NAD(+)</name>
        <dbReference type="ChEBI" id="CHEBI:57540"/>
    </ligand>
</feature>
<dbReference type="OrthoDB" id="9774737at2"/>
<comment type="similarity">
    <text evidence="6">Belongs to the NAD kinase family.</text>
</comment>
<keyword evidence="6" id="KW-0067">ATP-binding</keyword>
<feature type="binding site" evidence="6">
    <location>
        <position position="240"/>
    </location>
    <ligand>
        <name>NAD(+)</name>
        <dbReference type="ChEBI" id="CHEBI:57540"/>
    </ligand>
</feature>
<dbReference type="RefSeq" id="WP_023276687.1">
    <property type="nucleotide sequence ID" value="NZ_CP097562.1"/>
</dbReference>
<dbReference type="GO" id="GO:0051287">
    <property type="term" value="F:NAD binding"/>
    <property type="evidence" value="ECO:0007669"/>
    <property type="project" value="UniProtKB-ARBA"/>
</dbReference>
<dbReference type="PANTHER" id="PTHR20275:SF0">
    <property type="entry name" value="NAD KINASE"/>
    <property type="match status" value="1"/>
</dbReference>
<dbReference type="Gene3D" id="2.60.200.30">
    <property type="entry name" value="Probable inorganic polyphosphate/atp-NAD kinase, domain 2"/>
    <property type="match status" value="1"/>
</dbReference>
<comment type="subcellular location">
    <subcellularLocation>
        <location evidence="6">Cytoplasm</location>
    </subcellularLocation>
</comment>
<evidence type="ECO:0000313" key="8">
    <source>
        <dbReference type="Proteomes" id="UP000017429"/>
    </source>
</evidence>
<dbReference type="PANTHER" id="PTHR20275">
    <property type="entry name" value="NAD KINASE"/>
    <property type="match status" value="1"/>
</dbReference>
<evidence type="ECO:0000256" key="4">
    <source>
        <dbReference type="ARBA" id="ARBA00023027"/>
    </source>
</evidence>
<evidence type="ECO:0000256" key="6">
    <source>
        <dbReference type="HAMAP-Rule" id="MF_00361"/>
    </source>
</evidence>
<keyword evidence="6" id="KW-0547">Nucleotide-binding</keyword>
<evidence type="ECO:0000256" key="2">
    <source>
        <dbReference type="ARBA" id="ARBA00022777"/>
    </source>
</evidence>
<dbReference type="KEGG" id="msch:N508_000124"/>
<feature type="active site" description="Proton acceptor" evidence="6">
    <location>
        <position position="66"/>
    </location>
</feature>
<dbReference type="HAMAP" id="MF_00361">
    <property type="entry name" value="NAD_kinase"/>
    <property type="match status" value="1"/>
</dbReference>
<dbReference type="Pfam" id="PF01513">
    <property type="entry name" value="NAD_kinase"/>
    <property type="match status" value="1"/>
</dbReference>
<proteinExistence type="inferred from homology"/>
<evidence type="ECO:0000256" key="5">
    <source>
        <dbReference type="ARBA" id="ARBA00047925"/>
    </source>
</evidence>
<dbReference type="SUPFAM" id="SSF111331">
    <property type="entry name" value="NAD kinase/diacylglycerol kinase-like"/>
    <property type="match status" value="1"/>
</dbReference>
<evidence type="ECO:0000256" key="1">
    <source>
        <dbReference type="ARBA" id="ARBA00022679"/>
    </source>
</evidence>
<dbReference type="InterPro" id="IPR016064">
    <property type="entry name" value="NAD/diacylglycerol_kinase_sf"/>
</dbReference>
<feature type="binding site" evidence="6">
    <location>
        <begin position="66"/>
        <end position="67"/>
    </location>
    <ligand>
        <name>NAD(+)</name>
        <dbReference type="ChEBI" id="CHEBI:57540"/>
    </ligand>
</feature>
<dbReference type="InterPro" id="IPR002504">
    <property type="entry name" value="NADK"/>
</dbReference>
<dbReference type="eggNOG" id="COG0061">
    <property type="taxonomic scope" value="Bacteria"/>
</dbReference>
<keyword evidence="3 6" id="KW-0521">NADP</keyword>
<evidence type="ECO:0000313" key="7">
    <source>
        <dbReference type="EMBL" id="USF23069.1"/>
    </source>
</evidence>
<dbReference type="EC" id="2.7.1.23" evidence="6"/>
<feature type="binding site" evidence="6">
    <location>
        <position position="151"/>
    </location>
    <ligand>
        <name>NAD(+)</name>
        <dbReference type="ChEBI" id="CHEBI:57540"/>
    </ligand>
</feature>
<gene>
    <name evidence="6 7" type="primary">nadK</name>
    <name evidence="7" type="ORF">N508_000124</name>
</gene>
<comment type="cofactor">
    <cofactor evidence="6">
        <name>a divalent metal cation</name>
        <dbReference type="ChEBI" id="CHEBI:60240"/>
    </cofactor>
</comment>
<dbReference type="GO" id="GO:0003951">
    <property type="term" value="F:NAD+ kinase activity"/>
    <property type="evidence" value="ECO:0007669"/>
    <property type="project" value="UniProtKB-UniRule"/>
</dbReference>
<name>V2RH98_9BACT</name>
<dbReference type="InterPro" id="IPR017437">
    <property type="entry name" value="ATP-NAD_kinase_PpnK-typ_C"/>
</dbReference>
<keyword evidence="1 6" id="KW-0808">Transferase</keyword>
<comment type="caution">
    <text evidence="6">Lacks conserved residue(s) required for the propagation of feature annotation.</text>
</comment>
<dbReference type="InterPro" id="IPR017438">
    <property type="entry name" value="ATP-NAD_kinase_N"/>
</dbReference>
<keyword evidence="8" id="KW-1185">Reference proteome</keyword>
<keyword evidence="2 6" id="KW-0418">Kinase</keyword>